<protein>
    <submittedName>
        <fullName evidence="1">Uncharacterized protein</fullName>
    </submittedName>
</protein>
<comment type="caution">
    <text evidence="1">The sequence shown here is derived from an EMBL/GenBank/DDBJ whole genome shotgun (WGS) entry which is preliminary data.</text>
</comment>
<reference evidence="1 2" key="1">
    <citation type="submission" date="2019-02" db="EMBL/GenBank/DDBJ databases">
        <title>Draft genome sequences of novel Actinobacteria.</title>
        <authorList>
            <person name="Sahin N."/>
            <person name="Ay H."/>
            <person name="Saygin H."/>
        </authorList>
    </citation>
    <scope>NUCLEOTIDE SEQUENCE [LARGE SCALE GENOMIC DNA]</scope>
    <source>
        <strain evidence="1 2">KC201</strain>
    </source>
</reference>
<name>A0A4R4NJY1_9ACTN</name>
<evidence type="ECO:0000313" key="2">
    <source>
        <dbReference type="Proteomes" id="UP000295157"/>
    </source>
</evidence>
<organism evidence="1 2">
    <name type="scientific">Nonomuraea longispora</name>
    <dbReference type="NCBI Taxonomy" id="1848320"/>
    <lineage>
        <taxon>Bacteria</taxon>
        <taxon>Bacillati</taxon>
        <taxon>Actinomycetota</taxon>
        <taxon>Actinomycetes</taxon>
        <taxon>Streptosporangiales</taxon>
        <taxon>Streptosporangiaceae</taxon>
        <taxon>Nonomuraea</taxon>
    </lineage>
</organism>
<gene>
    <name evidence="1" type="ORF">E1267_11295</name>
</gene>
<dbReference type="EMBL" id="SMJZ01000032">
    <property type="protein sequence ID" value="TDC08053.1"/>
    <property type="molecule type" value="Genomic_DNA"/>
</dbReference>
<keyword evidence="2" id="KW-1185">Reference proteome</keyword>
<accession>A0A4R4NJY1</accession>
<dbReference type="OrthoDB" id="3386619at2"/>
<evidence type="ECO:0000313" key="1">
    <source>
        <dbReference type="EMBL" id="TDC08053.1"/>
    </source>
</evidence>
<dbReference type="Proteomes" id="UP000295157">
    <property type="component" value="Unassembled WGS sequence"/>
</dbReference>
<proteinExistence type="predicted"/>
<sequence>MTNPPKVHAFRLGEIEMVAISQEDYDQLLGTRRRMGAQGNRLRGLRTQLDLAQDRLERISELVRTGHTADNGCDSDCLKCAIVALLVDPSHTVEDA</sequence>
<dbReference type="RefSeq" id="WP_132332383.1">
    <property type="nucleotide sequence ID" value="NZ_SMJZ01000032.1"/>
</dbReference>
<dbReference type="AlphaFoldDB" id="A0A4R4NJY1"/>